<evidence type="ECO:0000313" key="2">
    <source>
        <dbReference type="EMBL" id="MCR6096497.1"/>
    </source>
</evidence>
<reference evidence="2" key="1">
    <citation type="submission" date="2020-06" db="EMBL/GenBank/DDBJ databases">
        <title>Insight into the genomes of haloalkaliphilic bacilli from Kenyan soda lakes.</title>
        <authorList>
            <person name="Mwirichia R."/>
            <person name="Villamizar G.C."/>
            <person name="Poehlein A."/>
            <person name="Mugweru J."/>
            <person name="Kipnyargis A."/>
            <person name="Kiplimo D."/>
            <person name="Orwa P."/>
            <person name="Daniel R."/>
        </authorList>
    </citation>
    <scope>NUCLEOTIDE SEQUENCE</scope>
    <source>
        <strain evidence="2">B1096_S55</strain>
    </source>
</reference>
<protein>
    <submittedName>
        <fullName evidence="2">DUF1405 domain-containing protein</fullName>
    </submittedName>
</protein>
<feature type="transmembrane region" description="Helical" evidence="1">
    <location>
        <begin position="131"/>
        <end position="152"/>
    </location>
</feature>
<dbReference type="Pfam" id="PF07187">
    <property type="entry name" value="DUF1405"/>
    <property type="match status" value="1"/>
</dbReference>
<organism evidence="2 3">
    <name type="scientific">Salipaludibacillus agaradhaerens</name>
    <name type="common">Bacillus agaradhaerens</name>
    <dbReference type="NCBI Taxonomy" id="76935"/>
    <lineage>
        <taxon>Bacteria</taxon>
        <taxon>Bacillati</taxon>
        <taxon>Bacillota</taxon>
        <taxon>Bacilli</taxon>
        <taxon>Bacillales</taxon>
        <taxon>Bacillaceae</taxon>
    </lineage>
</organism>
<feature type="transmembrane region" description="Helical" evidence="1">
    <location>
        <begin position="43"/>
        <end position="66"/>
    </location>
</feature>
<dbReference type="PANTHER" id="PTHR40042:SF1">
    <property type="entry name" value="DUF1405 DOMAIN-CONTAINING PROTEIN"/>
    <property type="match status" value="1"/>
</dbReference>
<dbReference type="InterPro" id="IPR009845">
    <property type="entry name" value="DUF1405"/>
</dbReference>
<dbReference type="AlphaFoldDB" id="A0A9Q4FYU8"/>
<feature type="transmembrane region" description="Helical" evidence="1">
    <location>
        <begin position="164"/>
        <end position="186"/>
    </location>
</feature>
<dbReference type="RefSeq" id="WP_257822858.1">
    <property type="nucleotide sequence ID" value="NZ_JABXYM010000001.1"/>
</dbReference>
<keyword evidence="3" id="KW-1185">Reference proteome</keyword>
<feature type="transmembrane region" description="Helical" evidence="1">
    <location>
        <begin position="73"/>
        <end position="98"/>
    </location>
</feature>
<dbReference type="PANTHER" id="PTHR40042">
    <property type="entry name" value="HYPOTHETICAL MEMBRANE SPANNING PROTEIN"/>
    <property type="match status" value="1"/>
</dbReference>
<dbReference type="Proteomes" id="UP001057753">
    <property type="component" value="Unassembled WGS sequence"/>
</dbReference>
<evidence type="ECO:0000313" key="3">
    <source>
        <dbReference type="Proteomes" id="UP001057753"/>
    </source>
</evidence>
<comment type="caution">
    <text evidence="2">The sequence shown here is derived from an EMBL/GenBank/DDBJ whole genome shotgun (WGS) entry which is preliminary data.</text>
</comment>
<keyword evidence="1" id="KW-1133">Transmembrane helix</keyword>
<feature type="transmembrane region" description="Helical" evidence="1">
    <location>
        <begin position="104"/>
        <end position="124"/>
    </location>
</feature>
<accession>A0A9Q4FYU8</accession>
<gene>
    <name evidence="2" type="ORF">HXA33_08015</name>
</gene>
<keyword evidence="1" id="KW-0472">Membrane</keyword>
<sequence length="201" mass="23091">MIYLHTILRQRWFIALLLIINIAGTIYGYMWYDNQLATTPIHFILFVPDSPTASLFFCFVLAAFLFGRNLPLFEALAAVTLLKYGIWAVVMILAAAAAGTPIGILNYMLIVSHLGMAIQGLLYTPYYRIKGWHLIVVAVWTLHNDVIDYVYGMHPWVASSIQPYIQEIGYFTFWLSISCLLVVYWLNKLYNDYTIEGFSNR</sequence>
<keyword evidence="1" id="KW-0812">Transmembrane</keyword>
<dbReference type="EMBL" id="JABXYM010000001">
    <property type="protein sequence ID" value="MCR6096497.1"/>
    <property type="molecule type" value="Genomic_DNA"/>
</dbReference>
<evidence type="ECO:0000256" key="1">
    <source>
        <dbReference type="SAM" id="Phobius"/>
    </source>
</evidence>
<feature type="transmembrane region" description="Helical" evidence="1">
    <location>
        <begin position="12"/>
        <end position="31"/>
    </location>
</feature>
<proteinExistence type="predicted"/>
<name>A0A9Q4FYU8_SALAG</name>